<name>A0A4Z2HVM2_9TELE</name>
<keyword evidence="2" id="KW-1185">Reference proteome</keyword>
<gene>
    <name evidence="1" type="ORF">EYF80_020082</name>
</gene>
<organism evidence="1 2">
    <name type="scientific">Liparis tanakae</name>
    <name type="common">Tanaka's snailfish</name>
    <dbReference type="NCBI Taxonomy" id="230148"/>
    <lineage>
        <taxon>Eukaryota</taxon>
        <taxon>Metazoa</taxon>
        <taxon>Chordata</taxon>
        <taxon>Craniata</taxon>
        <taxon>Vertebrata</taxon>
        <taxon>Euteleostomi</taxon>
        <taxon>Actinopterygii</taxon>
        <taxon>Neopterygii</taxon>
        <taxon>Teleostei</taxon>
        <taxon>Neoteleostei</taxon>
        <taxon>Acanthomorphata</taxon>
        <taxon>Eupercaria</taxon>
        <taxon>Perciformes</taxon>
        <taxon>Cottioidei</taxon>
        <taxon>Cottales</taxon>
        <taxon>Liparidae</taxon>
        <taxon>Liparis</taxon>
    </lineage>
</organism>
<dbReference type="Proteomes" id="UP000314294">
    <property type="component" value="Unassembled WGS sequence"/>
</dbReference>
<sequence length="91" mass="10125">MTPLCLFETPSGENLKSSKQVVNKQSFFGPSDRSDATILLRAAPRRAWPLPPLWIPGPVQTPVKTARLETAPCPFCHRQRVICCGRAKRPV</sequence>
<reference evidence="1 2" key="1">
    <citation type="submission" date="2019-03" db="EMBL/GenBank/DDBJ databases">
        <title>First draft genome of Liparis tanakae, snailfish: a comprehensive survey of snailfish specific genes.</title>
        <authorList>
            <person name="Kim W."/>
            <person name="Song I."/>
            <person name="Jeong J.-H."/>
            <person name="Kim D."/>
            <person name="Kim S."/>
            <person name="Ryu S."/>
            <person name="Song J.Y."/>
            <person name="Lee S.K."/>
        </authorList>
    </citation>
    <scope>NUCLEOTIDE SEQUENCE [LARGE SCALE GENOMIC DNA]</scope>
    <source>
        <tissue evidence="1">Muscle</tissue>
    </source>
</reference>
<proteinExistence type="predicted"/>
<comment type="caution">
    <text evidence="1">The sequence shown here is derived from an EMBL/GenBank/DDBJ whole genome shotgun (WGS) entry which is preliminary data.</text>
</comment>
<dbReference type="AlphaFoldDB" id="A0A4Z2HVM2"/>
<dbReference type="EMBL" id="SRLO01000172">
    <property type="protein sequence ID" value="TNN69718.1"/>
    <property type="molecule type" value="Genomic_DNA"/>
</dbReference>
<evidence type="ECO:0000313" key="1">
    <source>
        <dbReference type="EMBL" id="TNN69718.1"/>
    </source>
</evidence>
<evidence type="ECO:0000313" key="2">
    <source>
        <dbReference type="Proteomes" id="UP000314294"/>
    </source>
</evidence>
<accession>A0A4Z2HVM2</accession>
<protein>
    <submittedName>
        <fullName evidence="1">Uncharacterized protein</fullName>
    </submittedName>
</protein>